<organism evidence="2 3">
    <name type="scientific">Paspalum notatum var. saurae</name>
    <dbReference type="NCBI Taxonomy" id="547442"/>
    <lineage>
        <taxon>Eukaryota</taxon>
        <taxon>Viridiplantae</taxon>
        <taxon>Streptophyta</taxon>
        <taxon>Embryophyta</taxon>
        <taxon>Tracheophyta</taxon>
        <taxon>Spermatophyta</taxon>
        <taxon>Magnoliopsida</taxon>
        <taxon>Liliopsida</taxon>
        <taxon>Poales</taxon>
        <taxon>Poaceae</taxon>
        <taxon>PACMAD clade</taxon>
        <taxon>Panicoideae</taxon>
        <taxon>Andropogonodae</taxon>
        <taxon>Paspaleae</taxon>
        <taxon>Paspalinae</taxon>
        <taxon>Paspalum</taxon>
    </lineage>
</organism>
<feature type="region of interest" description="Disordered" evidence="1">
    <location>
        <begin position="52"/>
        <end position="71"/>
    </location>
</feature>
<gene>
    <name evidence="2" type="ORF">U9M48_007938</name>
</gene>
<feature type="compositionally biased region" description="Pro residues" evidence="1">
    <location>
        <begin position="62"/>
        <end position="71"/>
    </location>
</feature>
<dbReference type="EMBL" id="CP144746">
    <property type="protein sequence ID" value="WVZ57569.1"/>
    <property type="molecule type" value="Genomic_DNA"/>
</dbReference>
<protein>
    <submittedName>
        <fullName evidence="2">Uncharacterized protein</fullName>
    </submittedName>
</protein>
<sequence length="71" mass="7764">MRIASSPARVENTSSPIPSGSHVRLRFWRYAPVLYSCGVPPEARRPTLTQCRAEAKERGEQPAPPPPPTGP</sequence>
<feature type="region of interest" description="Disordered" evidence="1">
    <location>
        <begin position="1"/>
        <end position="21"/>
    </location>
</feature>
<name>A0AAQ3SN64_PASNO</name>
<evidence type="ECO:0000256" key="1">
    <source>
        <dbReference type="SAM" id="MobiDB-lite"/>
    </source>
</evidence>
<accession>A0AAQ3SN64</accession>
<keyword evidence="3" id="KW-1185">Reference proteome</keyword>
<evidence type="ECO:0000313" key="3">
    <source>
        <dbReference type="Proteomes" id="UP001341281"/>
    </source>
</evidence>
<evidence type="ECO:0000313" key="2">
    <source>
        <dbReference type="EMBL" id="WVZ57569.1"/>
    </source>
</evidence>
<dbReference type="Proteomes" id="UP001341281">
    <property type="component" value="Chromosome 02"/>
</dbReference>
<dbReference type="AlphaFoldDB" id="A0AAQ3SN64"/>
<reference evidence="2 3" key="1">
    <citation type="submission" date="2024-02" db="EMBL/GenBank/DDBJ databases">
        <title>High-quality chromosome-scale genome assembly of Pensacola bahiagrass (Paspalum notatum Flugge var. saurae).</title>
        <authorList>
            <person name="Vega J.M."/>
            <person name="Podio M."/>
            <person name="Orjuela J."/>
            <person name="Siena L.A."/>
            <person name="Pessino S.C."/>
            <person name="Combes M.C."/>
            <person name="Mariac C."/>
            <person name="Albertini E."/>
            <person name="Pupilli F."/>
            <person name="Ortiz J.P.A."/>
            <person name="Leblanc O."/>
        </authorList>
    </citation>
    <scope>NUCLEOTIDE SEQUENCE [LARGE SCALE GENOMIC DNA]</scope>
    <source>
        <strain evidence="2">R1</strain>
        <tissue evidence="2">Leaf</tissue>
    </source>
</reference>
<proteinExistence type="predicted"/>